<feature type="compositionally biased region" description="Basic and acidic residues" evidence="18">
    <location>
        <begin position="45"/>
        <end position="57"/>
    </location>
</feature>
<keyword evidence="12" id="KW-0175">Coiled coil</keyword>
<dbReference type="InterPro" id="IPR016187">
    <property type="entry name" value="CTDL_fold"/>
</dbReference>
<keyword evidence="7" id="KW-0677">Repeat</keyword>
<dbReference type="Ensembl" id="ENSMMMT00000024242.1">
    <property type="protein sequence ID" value="ENSMMMP00000021351.1"/>
    <property type="gene ID" value="ENSMMMG00000018817.1"/>
</dbReference>
<keyword evidence="22" id="KW-1185">Reference proteome</keyword>
<protein>
    <recommendedName>
        <fullName evidence="2">Mannose-binding protein C</fullName>
    </recommendedName>
    <alternativeName>
        <fullName evidence="17">Mannan-binding protein</fullName>
    </alternativeName>
</protein>
<dbReference type="InterPro" id="IPR016186">
    <property type="entry name" value="C-type_lectin-like/link_sf"/>
</dbReference>
<dbReference type="KEGG" id="mmma:107153349"/>
<dbReference type="SUPFAM" id="SSF56436">
    <property type="entry name" value="C-type lectin-like"/>
    <property type="match status" value="1"/>
</dbReference>
<organism evidence="21 22">
    <name type="scientific">Marmota marmota marmota</name>
    <name type="common">Alpine marmot</name>
    <dbReference type="NCBI Taxonomy" id="9994"/>
    <lineage>
        <taxon>Eukaryota</taxon>
        <taxon>Metazoa</taxon>
        <taxon>Chordata</taxon>
        <taxon>Craniata</taxon>
        <taxon>Vertebrata</taxon>
        <taxon>Euteleostomi</taxon>
        <taxon>Mammalia</taxon>
        <taxon>Eutheria</taxon>
        <taxon>Euarchontoglires</taxon>
        <taxon>Glires</taxon>
        <taxon>Rodentia</taxon>
        <taxon>Sciuromorpha</taxon>
        <taxon>Sciuridae</taxon>
        <taxon>Xerinae</taxon>
        <taxon>Marmotini</taxon>
        <taxon>Marmota</taxon>
    </lineage>
</organism>
<evidence type="ECO:0000256" key="6">
    <source>
        <dbReference type="ARBA" id="ARBA00022734"/>
    </source>
</evidence>
<keyword evidence="5 19" id="KW-0732">Signal</keyword>
<dbReference type="GeneID" id="107153349"/>
<feature type="domain" description="C-type lectin" evidence="20">
    <location>
        <begin position="130"/>
        <end position="241"/>
    </location>
</feature>
<dbReference type="GO" id="GO:0001867">
    <property type="term" value="P:complement activation, lectin pathway"/>
    <property type="evidence" value="ECO:0007669"/>
    <property type="project" value="UniProtKB-KW"/>
</dbReference>
<dbReference type="InterPro" id="IPR051077">
    <property type="entry name" value="Ca-dependent_lectin"/>
</dbReference>
<evidence type="ECO:0000256" key="11">
    <source>
        <dbReference type="ARBA" id="ARBA00023035"/>
    </source>
</evidence>
<sequence length="244" mass="26152">MFLFLPFLLLLLCLVTSDTVTNEEVQKTCPVMACIPPGMNGFPGKDGRDGAKGEKGEPGQGLRGLQGPPGKLGPAGPPGPPGSKGAVGKKGDPGTCPECDTSRAIFERAALKAELESLKKMLLFSVTKKVGKKFFWNSGETRNFDSAKALCAQFQASMATPLNTEENQAIRSLAKDSAFLGITDKENEGQFVDMAGRRVTYRNWNKGEHNNADSGEHCVQMLLDGTWNDVTCSSSFLAVCKFPA</sequence>
<keyword evidence="3" id="KW-0964">Secreted</keyword>
<keyword evidence="14" id="KW-1018">Complement activation lectin pathway</keyword>
<dbReference type="GO" id="GO:0005537">
    <property type="term" value="F:D-mannose binding"/>
    <property type="evidence" value="ECO:0007669"/>
    <property type="project" value="UniProtKB-KW"/>
</dbReference>
<reference evidence="21" key="1">
    <citation type="submission" date="2025-08" db="UniProtKB">
        <authorList>
            <consortium name="Ensembl"/>
        </authorList>
    </citation>
    <scope>IDENTIFICATION</scope>
</reference>
<evidence type="ECO:0000256" key="4">
    <source>
        <dbReference type="ARBA" id="ARBA00022588"/>
    </source>
</evidence>
<evidence type="ECO:0000256" key="15">
    <source>
        <dbReference type="ARBA" id="ARBA00023157"/>
    </source>
</evidence>
<evidence type="ECO:0000256" key="8">
    <source>
        <dbReference type="ARBA" id="ARBA00022837"/>
    </source>
</evidence>
<keyword evidence="16" id="KW-0379">Hydroxylation</keyword>
<dbReference type="GO" id="GO:0005771">
    <property type="term" value="C:multivesicular body"/>
    <property type="evidence" value="ECO:0007669"/>
    <property type="project" value="TreeGrafter"/>
</dbReference>
<keyword evidence="4" id="KW-0399">Innate immunity</keyword>
<dbReference type="Proteomes" id="UP000694407">
    <property type="component" value="Unplaced"/>
</dbReference>
<dbReference type="Pfam" id="PF01391">
    <property type="entry name" value="Collagen"/>
    <property type="match status" value="1"/>
</dbReference>
<keyword evidence="6" id="KW-0430">Lectin</keyword>
<dbReference type="Gene3D" id="3.10.100.10">
    <property type="entry name" value="Mannose-Binding Protein A, subunit A"/>
    <property type="match status" value="1"/>
</dbReference>
<keyword evidence="15" id="KW-1015">Disulfide bond</keyword>
<keyword evidence="11" id="KW-0465">Mannose-binding</keyword>
<dbReference type="AlphaFoldDB" id="A0A8C5ZW74"/>
<keyword evidence="13" id="KW-0176">Collagen</keyword>
<evidence type="ECO:0000313" key="21">
    <source>
        <dbReference type="Ensembl" id="ENSMMMP00000021351.1"/>
    </source>
</evidence>
<evidence type="ECO:0000256" key="9">
    <source>
        <dbReference type="ARBA" id="ARBA00022859"/>
    </source>
</evidence>
<dbReference type="PROSITE" id="PS00615">
    <property type="entry name" value="C_TYPE_LECTIN_1"/>
    <property type="match status" value="1"/>
</dbReference>
<evidence type="ECO:0000256" key="19">
    <source>
        <dbReference type="SAM" id="SignalP"/>
    </source>
</evidence>
<keyword evidence="9" id="KW-0391">Immunity</keyword>
<dbReference type="GeneTree" id="ENSGT00940000154368"/>
<feature type="chain" id="PRO_5044151411" description="Mannose-binding protein C" evidence="19">
    <location>
        <begin position="18"/>
        <end position="244"/>
    </location>
</feature>
<dbReference type="OrthoDB" id="10255512at2759"/>
<evidence type="ECO:0000256" key="1">
    <source>
        <dbReference type="ARBA" id="ARBA00004613"/>
    </source>
</evidence>
<feature type="signal peptide" evidence="19">
    <location>
        <begin position="1"/>
        <end position="17"/>
    </location>
</feature>
<dbReference type="GO" id="GO:0006958">
    <property type="term" value="P:complement activation, classical pathway"/>
    <property type="evidence" value="ECO:0007669"/>
    <property type="project" value="UniProtKB-KW"/>
</dbReference>
<keyword evidence="10" id="KW-0180">Complement pathway</keyword>
<dbReference type="PROSITE" id="PS50041">
    <property type="entry name" value="C_TYPE_LECTIN_2"/>
    <property type="match status" value="1"/>
</dbReference>
<dbReference type="InterPro" id="IPR001304">
    <property type="entry name" value="C-type_lectin-like"/>
</dbReference>
<dbReference type="SMART" id="SM00034">
    <property type="entry name" value="CLECT"/>
    <property type="match status" value="1"/>
</dbReference>
<comment type="subcellular location">
    <subcellularLocation>
        <location evidence="1">Secreted</location>
    </subcellularLocation>
</comment>
<evidence type="ECO:0000256" key="13">
    <source>
        <dbReference type="ARBA" id="ARBA00023119"/>
    </source>
</evidence>
<dbReference type="InterPro" id="IPR008160">
    <property type="entry name" value="Collagen"/>
</dbReference>
<evidence type="ECO:0000256" key="7">
    <source>
        <dbReference type="ARBA" id="ARBA00022737"/>
    </source>
</evidence>
<evidence type="ECO:0000256" key="14">
    <source>
        <dbReference type="ARBA" id="ARBA00023153"/>
    </source>
</evidence>
<dbReference type="PANTHER" id="PTHR24024">
    <property type="entry name" value="PULMONARY SURFACTANT-ASSOCIATED PROTEIN A"/>
    <property type="match status" value="1"/>
</dbReference>
<feature type="region of interest" description="Disordered" evidence="18">
    <location>
        <begin position="40"/>
        <end position="95"/>
    </location>
</feature>
<dbReference type="RefSeq" id="XP_015354373.1">
    <property type="nucleotide sequence ID" value="XM_015498887.2"/>
</dbReference>
<dbReference type="GO" id="GO:0005615">
    <property type="term" value="C:extracellular space"/>
    <property type="evidence" value="ECO:0007669"/>
    <property type="project" value="TreeGrafter"/>
</dbReference>
<evidence type="ECO:0000256" key="5">
    <source>
        <dbReference type="ARBA" id="ARBA00022729"/>
    </source>
</evidence>
<name>A0A8C5ZW74_MARMA</name>
<accession>A0A8C5ZW74</accession>
<dbReference type="Pfam" id="PF00059">
    <property type="entry name" value="Lectin_C"/>
    <property type="match status" value="1"/>
</dbReference>
<evidence type="ECO:0000259" key="20">
    <source>
        <dbReference type="PROSITE" id="PS50041"/>
    </source>
</evidence>
<evidence type="ECO:0000256" key="10">
    <source>
        <dbReference type="ARBA" id="ARBA00022875"/>
    </source>
</evidence>
<evidence type="ECO:0000256" key="12">
    <source>
        <dbReference type="ARBA" id="ARBA00023054"/>
    </source>
</evidence>
<evidence type="ECO:0000256" key="3">
    <source>
        <dbReference type="ARBA" id="ARBA00022525"/>
    </source>
</evidence>
<keyword evidence="8" id="KW-0106">Calcium</keyword>
<gene>
    <name evidence="21" type="primary">LOC107153349</name>
</gene>
<evidence type="ECO:0000256" key="18">
    <source>
        <dbReference type="SAM" id="MobiDB-lite"/>
    </source>
</evidence>
<proteinExistence type="predicted"/>
<feature type="compositionally biased region" description="Low complexity" evidence="18">
    <location>
        <begin position="65"/>
        <end position="74"/>
    </location>
</feature>
<dbReference type="InterPro" id="IPR018378">
    <property type="entry name" value="C-type_lectin_CS"/>
</dbReference>
<dbReference type="PANTHER" id="PTHR24024:SF34">
    <property type="entry name" value="MANNOSE-BINDING PROTEIN C"/>
    <property type="match status" value="1"/>
</dbReference>
<evidence type="ECO:0000313" key="22">
    <source>
        <dbReference type="Proteomes" id="UP000694407"/>
    </source>
</evidence>
<dbReference type="GO" id="GO:0005581">
    <property type="term" value="C:collagen trimer"/>
    <property type="evidence" value="ECO:0007669"/>
    <property type="project" value="UniProtKB-KW"/>
</dbReference>
<evidence type="ECO:0000256" key="16">
    <source>
        <dbReference type="ARBA" id="ARBA00023278"/>
    </source>
</evidence>
<evidence type="ECO:0000256" key="17">
    <source>
        <dbReference type="ARBA" id="ARBA00032886"/>
    </source>
</evidence>
<evidence type="ECO:0000256" key="2">
    <source>
        <dbReference type="ARBA" id="ARBA00021805"/>
    </source>
</evidence>
<reference evidence="21" key="2">
    <citation type="submission" date="2025-09" db="UniProtKB">
        <authorList>
            <consortium name="Ensembl"/>
        </authorList>
    </citation>
    <scope>IDENTIFICATION</scope>
</reference>